<proteinExistence type="predicted"/>
<sequence>MARASSKEEPLEARLTSCGSRSAQDRKIRELRELALQDPQHAAAVLTSWLAESAGRSKGGAGAR</sequence>
<reference evidence="2 3" key="1">
    <citation type="journal article" date="2020" name="Microorganisms">
        <title>Osmotic Adaptation and Compatible Solute Biosynthesis of Phototrophic Bacteria as Revealed from Genome Analyses.</title>
        <authorList>
            <person name="Imhoff J.F."/>
            <person name="Rahn T."/>
            <person name="Kunzel S."/>
            <person name="Keller A."/>
            <person name="Neulinger S.C."/>
        </authorList>
    </citation>
    <scope>NUCLEOTIDE SEQUENCE [LARGE SCALE GENOMIC DNA]</scope>
    <source>
        <strain evidence="2 3">DSM 15116</strain>
    </source>
</reference>
<evidence type="ECO:0000256" key="1">
    <source>
        <dbReference type="SAM" id="MobiDB-lite"/>
    </source>
</evidence>
<feature type="compositionally biased region" description="Basic and acidic residues" evidence="1">
    <location>
        <begin position="1"/>
        <end position="12"/>
    </location>
</feature>
<comment type="caution">
    <text evidence="2">The sequence shown here is derived from an EMBL/GenBank/DDBJ whole genome shotgun (WGS) entry which is preliminary data.</text>
</comment>
<feature type="region of interest" description="Disordered" evidence="1">
    <location>
        <begin position="1"/>
        <end position="22"/>
    </location>
</feature>
<evidence type="ECO:0008006" key="4">
    <source>
        <dbReference type="Google" id="ProtNLM"/>
    </source>
</evidence>
<name>A0ABS1E2R5_9GAMM</name>
<organism evidence="2 3">
    <name type="scientific">Halorhodospira neutriphila</name>
    <dbReference type="NCBI Taxonomy" id="168379"/>
    <lineage>
        <taxon>Bacteria</taxon>
        <taxon>Pseudomonadati</taxon>
        <taxon>Pseudomonadota</taxon>
        <taxon>Gammaproteobacteria</taxon>
        <taxon>Chromatiales</taxon>
        <taxon>Ectothiorhodospiraceae</taxon>
        <taxon>Halorhodospira</taxon>
    </lineage>
</organism>
<protein>
    <recommendedName>
        <fullName evidence="4">Flagellar M-ring protein FliF</fullName>
    </recommendedName>
</protein>
<dbReference type="RefSeq" id="WP_200256634.1">
    <property type="nucleotide sequence ID" value="NZ_NRSH01000018.1"/>
</dbReference>
<dbReference type="EMBL" id="NRSH01000018">
    <property type="protein sequence ID" value="MBK1725986.1"/>
    <property type="molecule type" value="Genomic_DNA"/>
</dbReference>
<gene>
    <name evidence="2" type="ORF">CKO13_02910</name>
</gene>
<evidence type="ECO:0000313" key="3">
    <source>
        <dbReference type="Proteomes" id="UP000738126"/>
    </source>
</evidence>
<accession>A0ABS1E2R5</accession>
<keyword evidence="3" id="KW-1185">Reference proteome</keyword>
<evidence type="ECO:0000313" key="2">
    <source>
        <dbReference type="EMBL" id="MBK1725986.1"/>
    </source>
</evidence>
<dbReference type="Proteomes" id="UP000738126">
    <property type="component" value="Unassembled WGS sequence"/>
</dbReference>